<evidence type="ECO:0000313" key="6">
    <source>
        <dbReference type="Proteomes" id="UP000324222"/>
    </source>
</evidence>
<dbReference type="FunFam" id="3.30.420.40:FF:000375">
    <property type="entry name" value="Actin-related protein 8"/>
    <property type="match status" value="1"/>
</dbReference>
<dbReference type="Gene3D" id="3.30.420.40">
    <property type="match status" value="3"/>
</dbReference>
<dbReference type="SMART" id="SM00268">
    <property type="entry name" value="ACTIN"/>
    <property type="match status" value="1"/>
</dbReference>
<reference evidence="5 6" key="1">
    <citation type="submission" date="2019-05" db="EMBL/GenBank/DDBJ databases">
        <title>Another draft genome of Portunus trituberculatus and its Hox gene families provides insights of decapod evolution.</title>
        <authorList>
            <person name="Jeong J.-H."/>
            <person name="Song I."/>
            <person name="Kim S."/>
            <person name="Choi T."/>
            <person name="Kim D."/>
            <person name="Ryu S."/>
            <person name="Kim W."/>
        </authorList>
    </citation>
    <scope>NUCLEOTIDE SEQUENCE [LARGE SCALE GENOMIC DNA]</scope>
    <source>
        <tissue evidence="5">Muscle</tissue>
    </source>
</reference>
<keyword evidence="2" id="KW-0963">Cytoplasm</keyword>
<dbReference type="OrthoDB" id="5132116at2759"/>
<gene>
    <name evidence="5" type="primary">ACTL6B</name>
    <name evidence="5" type="ORF">E2C01_020855</name>
</gene>
<sequence length="318" mass="35877">MSGGVYGGDEVGALVFDPGHSSLRVGYAGEDSPKFDVPSWVGVIEDQETNEKKYHIDTVALHVPRKGCEVVNYMKEGMIEDWDTFEKVLDYSYEKCIKSEAQYHPVLFSEATANNFLKESGVDIVPSYMVADKQSVKEGDRPKWTKKNNLVEVTPSWHNYMKREVVRDFQQTFTDSNPFTHTFIQEYGLERYRITESLFDPSYIKGVGSTMLGMSHVVSTSIGLCDIDLRPSLYSSVIVTGGNSLLNGYVERLNRDLSSRTPPNMRFKLISSTGTTERRFGSWIGGSILASLGSFQQMWISKQEYDESGKSQVERKCP</sequence>
<comment type="caution">
    <text evidence="5">The sequence shown here is derived from an EMBL/GenBank/DDBJ whole genome shotgun (WGS) entry which is preliminary data.</text>
</comment>
<dbReference type="PANTHER" id="PTHR11937">
    <property type="entry name" value="ACTIN"/>
    <property type="match status" value="1"/>
</dbReference>
<dbReference type="PROSITE" id="PS00432">
    <property type="entry name" value="ACTINS_2"/>
    <property type="match status" value="1"/>
</dbReference>
<dbReference type="Pfam" id="PF00022">
    <property type="entry name" value="Actin"/>
    <property type="match status" value="2"/>
</dbReference>
<dbReference type="Gene3D" id="3.90.640.10">
    <property type="entry name" value="Actin, Chain A, domain 4"/>
    <property type="match status" value="1"/>
</dbReference>
<dbReference type="SUPFAM" id="SSF53067">
    <property type="entry name" value="Actin-like ATPase domain"/>
    <property type="match status" value="2"/>
</dbReference>
<dbReference type="AlphaFoldDB" id="A0A5B7E3F2"/>
<dbReference type="FunFam" id="3.30.420.40:FF:000058">
    <property type="entry name" value="Putative actin-related protein 5"/>
    <property type="match status" value="1"/>
</dbReference>
<comment type="similarity">
    <text evidence="4">Belongs to the actin family.</text>
</comment>
<comment type="subcellular location">
    <subcellularLocation>
        <location evidence="1">Cytoplasm</location>
    </subcellularLocation>
</comment>
<dbReference type="EMBL" id="VSRR010001786">
    <property type="protein sequence ID" value="MPC27676.1"/>
    <property type="molecule type" value="Genomic_DNA"/>
</dbReference>
<evidence type="ECO:0000256" key="4">
    <source>
        <dbReference type="RuleBase" id="RU000487"/>
    </source>
</evidence>
<evidence type="ECO:0000256" key="2">
    <source>
        <dbReference type="ARBA" id="ARBA00022490"/>
    </source>
</evidence>
<keyword evidence="3" id="KW-0206">Cytoskeleton</keyword>
<proteinExistence type="inferred from homology"/>
<dbReference type="InterPro" id="IPR043129">
    <property type="entry name" value="ATPase_NBD"/>
</dbReference>
<dbReference type="GO" id="GO:0005737">
    <property type="term" value="C:cytoplasm"/>
    <property type="evidence" value="ECO:0007669"/>
    <property type="project" value="UniProtKB-SubCell"/>
</dbReference>
<keyword evidence="6" id="KW-1185">Reference proteome</keyword>
<dbReference type="Proteomes" id="UP000324222">
    <property type="component" value="Unassembled WGS sequence"/>
</dbReference>
<evidence type="ECO:0000256" key="3">
    <source>
        <dbReference type="ARBA" id="ARBA00023212"/>
    </source>
</evidence>
<dbReference type="InterPro" id="IPR004001">
    <property type="entry name" value="Actin_CS"/>
</dbReference>
<evidence type="ECO:0000256" key="1">
    <source>
        <dbReference type="ARBA" id="ARBA00004496"/>
    </source>
</evidence>
<accession>A0A5B7E3F2</accession>
<dbReference type="InterPro" id="IPR004000">
    <property type="entry name" value="Actin"/>
</dbReference>
<protein>
    <submittedName>
        <fullName evidence="5">Actin-like protein 6B</fullName>
    </submittedName>
</protein>
<evidence type="ECO:0000313" key="5">
    <source>
        <dbReference type="EMBL" id="MPC27676.1"/>
    </source>
</evidence>
<name>A0A5B7E3F2_PORTR</name>
<organism evidence="5 6">
    <name type="scientific">Portunus trituberculatus</name>
    <name type="common">Swimming crab</name>
    <name type="synonym">Neptunus trituberculatus</name>
    <dbReference type="NCBI Taxonomy" id="210409"/>
    <lineage>
        <taxon>Eukaryota</taxon>
        <taxon>Metazoa</taxon>
        <taxon>Ecdysozoa</taxon>
        <taxon>Arthropoda</taxon>
        <taxon>Crustacea</taxon>
        <taxon>Multicrustacea</taxon>
        <taxon>Malacostraca</taxon>
        <taxon>Eumalacostraca</taxon>
        <taxon>Eucarida</taxon>
        <taxon>Decapoda</taxon>
        <taxon>Pleocyemata</taxon>
        <taxon>Brachyura</taxon>
        <taxon>Eubrachyura</taxon>
        <taxon>Portunoidea</taxon>
        <taxon>Portunidae</taxon>
        <taxon>Portuninae</taxon>
        <taxon>Portunus</taxon>
    </lineage>
</organism>